<keyword evidence="14" id="KW-0325">Glycoprotein</keyword>
<dbReference type="SMART" id="SM00327">
    <property type="entry name" value="VWA"/>
    <property type="match status" value="1"/>
</dbReference>
<feature type="domain" description="VWFA" evidence="16">
    <location>
        <begin position="228"/>
        <end position="414"/>
    </location>
</feature>
<dbReference type="Gene3D" id="3.30.450.20">
    <property type="entry name" value="PAS domain"/>
    <property type="match status" value="1"/>
</dbReference>
<keyword evidence="4" id="KW-0107">Calcium channel</keyword>
<keyword evidence="3" id="KW-0109">Calcium transport</keyword>
<reference evidence="17" key="1">
    <citation type="submission" date="2007-04" db="EMBL/GenBank/DDBJ databases">
        <title>Annotation of Pediculus humanus corporis strain USDA.</title>
        <authorList>
            <person name="Kirkness E."/>
            <person name="Hannick L."/>
            <person name="Hass B."/>
            <person name="Bruggner R."/>
            <person name="Lawson D."/>
            <person name="Bidwell S."/>
            <person name="Joardar V."/>
            <person name="Caler E."/>
            <person name="Walenz B."/>
            <person name="Inman J."/>
            <person name="Schobel S."/>
            <person name="Galinsky K."/>
            <person name="Amedeo P."/>
            <person name="Strausberg R."/>
        </authorList>
    </citation>
    <scope>NUCLEOTIDE SEQUENCE</scope>
    <source>
        <strain evidence="17">USDA</strain>
    </source>
</reference>
<evidence type="ECO:0000256" key="13">
    <source>
        <dbReference type="ARBA" id="ARBA00023157"/>
    </source>
</evidence>
<dbReference type="FunCoup" id="E0VMD7">
    <property type="interactions" value="88"/>
</dbReference>
<keyword evidence="15" id="KW-0407">Ion channel</keyword>
<evidence type="ECO:0000313" key="18">
    <source>
        <dbReference type="EnsemblMetazoa" id="PHUM308320-PA"/>
    </source>
</evidence>
<dbReference type="RefSeq" id="XP_002427281.1">
    <property type="nucleotide sequence ID" value="XM_002427236.1"/>
</dbReference>
<evidence type="ECO:0000256" key="5">
    <source>
        <dbReference type="ARBA" id="ARBA00022692"/>
    </source>
</evidence>
<keyword evidence="6" id="KW-0479">Metal-binding</keyword>
<evidence type="ECO:0000256" key="1">
    <source>
        <dbReference type="ARBA" id="ARBA00004479"/>
    </source>
</evidence>
<evidence type="ECO:0000259" key="16">
    <source>
        <dbReference type="PROSITE" id="PS50234"/>
    </source>
</evidence>
<evidence type="ECO:0000256" key="12">
    <source>
        <dbReference type="ARBA" id="ARBA00023136"/>
    </source>
</evidence>
<dbReference type="EnsemblMetazoa" id="PHUM308320-RA">
    <property type="protein sequence ID" value="PHUM308320-PA"/>
    <property type="gene ID" value="PHUM308320"/>
</dbReference>
<dbReference type="GO" id="GO:0005245">
    <property type="term" value="F:voltage-gated calcium channel activity"/>
    <property type="evidence" value="ECO:0007669"/>
    <property type="project" value="TreeGrafter"/>
</dbReference>
<keyword evidence="5" id="KW-0812">Transmembrane</keyword>
<keyword evidence="8" id="KW-0106">Calcium</keyword>
<dbReference type="InterPro" id="IPR013608">
    <property type="entry name" value="VWA_N"/>
</dbReference>
<name>E0VMD7_PEDHC</name>
<dbReference type="EMBL" id="AAZO01003576">
    <property type="status" value="NOT_ANNOTATED_CDS"/>
    <property type="molecule type" value="Genomic_DNA"/>
</dbReference>
<evidence type="ECO:0000256" key="3">
    <source>
        <dbReference type="ARBA" id="ARBA00022568"/>
    </source>
</evidence>
<keyword evidence="7" id="KW-0732">Signal</keyword>
<dbReference type="PROSITE" id="PS50234">
    <property type="entry name" value="VWFA"/>
    <property type="match status" value="1"/>
</dbReference>
<keyword evidence="9" id="KW-0851">Voltage-gated channel</keyword>
<dbReference type="CTD" id="8235783"/>
<keyword evidence="12" id="KW-0472">Membrane</keyword>
<evidence type="ECO:0000256" key="2">
    <source>
        <dbReference type="ARBA" id="ARBA00022448"/>
    </source>
</evidence>
<dbReference type="InterPro" id="IPR002035">
    <property type="entry name" value="VWF_A"/>
</dbReference>
<evidence type="ECO:0000256" key="14">
    <source>
        <dbReference type="ARBA" id="ARBA00023180"/>
    </source>
</evidence>
<dbReference type="AlphaFoldDB" id="E0VMD7"/>
<dbReference type="Pfam" id="PF00092">
    <property type="entry name" value="VWA"/>
    <property type="match status" value="1"/>
</dbReference>
<evidence type="ECO:0000313" key="17">
    <source>
        <dbReference type="EMBL" id="EEB14543.1"/>
    </source>
</evidence>
<organism>
    <name type="scientific">Pediculus humanus subsp. corporis</name>
    <name type="common">Body louse</name>
    <dbReference type="NCBI Taxonomy" id="121224"/>
    <lineage>
        <taxon>Eukaryota</taxon>
        <taxon>Metazoa</taxon>
        <taxon>Ecdysozoa</taxon>
        <taxon>Arthropoda</taxon>
        <taxon>Hexapoda</taxon>
        <taxon>Insecta</taxon>
        <taxon>Pterygota</taxon>
        <taxon>Neoptera</taxon>
        <taxon>Paraneoptera</taxon>
        <taxon>Psocodea</taxon>
        <taxon>Troctomorpha</taxon>
        <taxon>Phthiraptera</taxon>
        <taxon>Anoplura</taxon>
        <taxon>Pediculidae</taxon>
        <taxon>Pediculus</taxon>
    </lineage>
</organism>
<keyword evidence="10" id="KW-1133">Transmembrane helix</keyword>
<comment type="subcellular location">
    <subcellularLocation>
        <location evidence="1">Membrane</location>
        <topology evidence="1">Single-pass type I membrane protein</topology>
    </subcellularLocation>
</comment>
<evidence type="ECO:0000256" key="6">
    <source>
        <dbReference type="ARBA" id="ARBA00022723"/>
    </source>
</evidence>
<keyword evidence="11" id="KW-0406">Ion transport</keyword>
<dbReference type="InterPro" id="IPR051173">
    <property type="entry name" value="Ca_channel_alpha-2/delta"/>
</dbReference>
<dbReference type="eggNOG" id="KOG2353">
    <property type="taxonomic scope" value="Eukaryota"/>
</dbReference>
<dbReference type="STRING" id="121224.E0VMD7"/>
<dbReference type="EMBL" id="DS235307">
    <property type="protein sequence ID" value="EEB14543.1"/>
    <property type="molecule type" value="Genomic_DNA"/>
</dbReference>
<evidence type="ECO:0000256" key="10">
    <source>
        <dbReference type="ARBA" id="ARBA00022989"/>
    </source>
</evidence>
<dbReference type="InterPro" id="IPR013680">
    <property type="entry name" value="VDCC_a2/dsu"/>
</dbReference>
<dbReference type="PANTHER" id="PTHR10166">
    <property type="entry name" value="VOLTAGE-DEPENDENT CALCIUM CHANNEL SUBUNIT ALPHA-2/DELTA-RELATED"/>
    <property type="match status" value="1"/>
</dbReference>
<dbReference type="GO" id="GO:0046872">
    <property type="term" value="F:metal ion binding"/>
    <property type="evidence" value="ECO:0007669"/>
    <property type="project" value="UniProtKB-KW"/>
</dbReference>
<gene>
    <name evidence="18" type="primary">8235783</name>
    <name evidence="17" type="ORF">Phum_PHUM308320</name>
</gene>
<evidence type="ECO:0000256" key="9">
    <source>
        <dbReference type="ARBA" id="ARBA00022882"/>
    </source>
</evidence>
<dbReference type="OrthoDB" id="10054666at2759"/>
<protein>
    <submittedName>
        <fullName evidence="17">Dihydropyridine-sensitive L-type calcium channel subunits alpha-2/delta calcium channel subunit, putative</fullName>
    </submittedName>
</protein>
<evidence type="ECO:0000256" key="7">
    <source>
        <dbReference type="ARBA" id="ARBA00022729"/>
    </source>
</evidence>
<evidence type="ECO:0000256" key="11">
    <source>
        <dbReference type="ARBA" id="ARBA00023065"/>
    </source>
</evidence>
<keyword evidence="2" id="KW-0813">Transport</keyword>
<dbReference type="GO" id="GO:0005891">
    <property type="term" value="C:voltage-gated calcium channel complex"/>
    <property type="evidence" value="ECO:0007669"/>
    <property type="project" value="TreeGrafter"/>
</dbReference>
<dbReference type="PANTHER" id="PTHR10166:SF31">
    <property type="entry name" value="CA[2+] CHANNEL MUSCLE-SPECIFIC ALPHA2_DELTA SUBUNIT, ISOFORM A"/>
    <property type="match status" value="1"/>
</dbReference>
<dbReference type="Pfam" id="PF08473">
    <property type="entry name" value="VGCC_alpha2"/>
    <property type="match status" value="1"/>
</dbReference>
<dbReference type="InterPro" id="IPR036465">
    <property type="entry name" value="vWFA_dom_sf"/>
</dbReference>
<dbReference type="Proteomes" id="UP000009046">
    <property type="component" value="Unassembled WGS sequence"/>
</dbReference>
<evidence type="ECO:0000256" key="15">
    <source>
        <dbReference type="ARBA" id="ARBA00023303"/>
    </source>
</evidence>
<dbReference type="Gene3D" id="3.40.50.410">
    <property type="entry name" value="von Willebrand factor, type A domain"/>
    <property type="match status" value="1"/>
</dbReference>
<keyword evidence="13" id="KW-1015">Disulfide bond</keyword>
<dbReference type="GeneID" id="8235783"/>
<proteinExistence type="predicted"/>
<reference evidence="18" key="3">
    <citation type="submission" date="2020-05" db="UniProtKB">
        <authorList>
            <consortium name="EnsemblMetazoa"/>
        </authorList>
    </citation>
    <scope>IDENTIFICATION</scope>
    <source>
        <strain evidence="18">USDA</strain>
    </source>
</reference>
<accession>E0VMD7</accession>
<dbReference type="OMA" id="IRRCNES"/>
<dbReference type="Pfam" id="PF08399">
    <property type="entry name" value="VWA_N"/>
    <property type="match status" value="1"/>
</dbReference>
<dbReference type="HOGENOM" id="CLU_004660_1_1_1"/>
<dbReference type="VEuPathDB" id="VectorBase:PHUM308320"/>
<sequence length="1205" mass="140430">MTKKKIFFIFSVWSDKLGEELWEISKLITKHGEIKSGYTSLDTTTKDGENLLDDIIKNVEKMLVQKANSAKCIAKTAEKLRRDTYFMNDFKLEYYNMKYSAVEGSDSNKMIPWTLDELTEYKNMSLEPNSNFYNIPVNTNYSAVHIPTNVYDRYQHLAETIAWSENLDEIFSKNYQADPSLGWQYFGSAYGMMRQFPAMKWSTSDNDVDLYDCRMRPWFIEAATCTKDIVILMDNSGSMTGMRNTIAKLVVNSLLKTFGNNDFINVLKFSWKPETVMPCFKDSLVQATPEVLKSFQEAVSLVKPEGNASFPNAFSYSLNLLKKYREDRNATNNLGGCNQAIMLVTDGLPGNVTEVFENLNLDENGMPIVRIFTYLVGTEVKGVEDLQQMACSNRGYYVHVHDLDEVHDQVLKYIPVIARPLVLQGKEHPVVWTSTYADANDPKLTWWLWKIMNDEERKKRLIQHQTIKREYFSKQREDSMYLKKITQVCPKPSKSTQGEEKNIEYLEYRMMTSVSVPAFDNRDNNETMAAELLGVAGVDVAIDHIHSLTYPYKTGTNGYVFLVNNNGYLIMHPDLRPVFDGILKINYNSVDLAEVEFLDNEKGYKDFSPDVMDMRDSMINQIKNVYYDKWTKFHYDDMRRVGIEKRNYYVRPLVGTPFSIGLTVPSNFAAYRISKNFKIETNDVDDDDDGNEPDLEWTVHPDWTYCKYHFSNYKTFDSKEDELIHFLEKINDPDWSWKKQYQELNSDSVECNQPELNEDDYYCDRDLMELLMVDAQILKTFREPKIPKNSFETKLLDTYNPNLRFVATQSGLTKWQIVPKPKPEENLTSDFISAYPKSIDEPWYKMAVLQHEEEEESFAFSVPFNTANDDDDNHYVISTHAIFHKKTHEGKKAPAAVVGYRFDQSSFYDRFMEITSETDRFTLPCHSDARECYVLDHNGYIIVSSKDVNETGHFFGEYESTVMSHLIDIGIYEEKKIYDYQGLCIEEIAVANKANFLLMPWIVVQNFIINLFWTLLQLLSQTYNINLVESQPIDDFSKETFSNVFRLFVEEFRDYDSDESLSDEEDEYEIEKEETLNSSVRIERKTWPCNKNISLYLLRQNIFSQKHIYGVRHNSSRFRFVNRIPHTNLVLVVLNTLYNQNDDINLSVTPMVLPEEECRDLNILHLPRKRNTACFTHHEKASTNFSRKKKLIPAGKDTLSNHREL</sequence>
<evidence type="ECO:0000313" key="19">
    <source>
        <dbReference type="Proteomes" id="UP000009046"/>
    </source>
</evidence>
<dbReference type="KEGG" id="phu:Phum_PHUM308320"/>
<keyword evidence="19" id="KW-1185">Reference proteome</keyword>
<dbReference type="InParanoid" id="E0VMD7"/>
<evidence type="ECO:0000256" key="4">
    <source>
        <dbReference type="ARBA" id="ARBA00022673"/>
    </source>
</evidence>
<dbReference type="SUPFAM" id="SSF53300">
    <property type="entry name" value="vWA-like"/>
    <property type="match status" value="1"/>
</dbReference>
<evidence type="ECO:0000256" key="8">
    <source>
        <dbReference type="ARBA" id="ARBA00022837"/>
    </source>
</evidence>
<reference evidence="17" key="2">
    <citation type="submission" date="2007-04" db="EMBL/GenBank/DDBJ databases">
        <title>The genome of the human body louse.</title>
        <authorList>
            <consortium name="The Human Body Louse Genome Consortium"/>
            <person name="Kirkness E."/>
            <person name="Walenz B."/>
            <person name="Hass B."/>
            <person name="Bruggner R."/>
            <person name="Strausberg R."/>
        </authorList>
    </citation>
    <scope>NUCLEOTIDE SEQUENCE</scope>
    <source>
        <strain evidence="17">USDA</strain>
    </source>
</reference>